<feature type="region of interest" description="Disordered" evidence="1">
    <location>
        <begin position="528"/>
        <end position="555"/>
    </location>
</feature>
<dbReference type="GO" id="GO:0005524">
    <property type="term" value="F:ATP binding"/>
    <property type="evidence" value="ECO:0007669"/>
    <property type="project" value="InterPro"/>
</dbReference>
<name>A0A8H3ECJ4_9LECA</name>
<comment type="caution">
    <text evidence="3">The sequence shown here is derived from an EMBL/GenBank/DDBJ whole genome shotgun (WGS) entry which is preliminary data.</text>
</comment>
<dbReference type="InterPro" id="IPR003593">
    <property type="entry name" value="AAA+_ATPase"/>
</dbReference>
<proteinExistence type="predicted"/>
<keyword evidence="4" id="KW-1185">Reference proteome</keyword>
<dbReference type="GO" id="GO:0003677">
    <property type="term" value="F:DNA binding"/>
    <property type="evidence" value="ECO:0007669"/>
    <property type="project" value="TreeGrafter"/>
</dbReference>
<accession>A0A8H3ECJ4</accession>
<dbReference type="GO" id="GO:0016887">
    <property type="term" value="F:ATP hydrolysis activity"/>
    <property type="evidence" value="ECO:0007669"/>
    <property type="project" value="InterPro"/>
</dbReference>
<dbReference type="OrthoDB" id="9996895at2759"/>
<feature type="compositionally biased region" description="Basic and acidic residues" evidence="1">
    <location>
        <begin position="713"/>
        <end position="727"/>
    </location>
</feature>
<feature type="compositionally biased region" description="Basic and acidic residues" evidence="1">
    <location>
        <begin position="119"/>
        <end position="141"/>
    </location>
</feature>
<feature type="domain" description="AAA+ ATPase" evidence="2">
    <location>
        <begin position="603"/>
        <end position="795"/>
    </location>
</feature>
<feature type="region of interest" description="Disordered" evidence="1">
    <location>
        <begin position="27"/>
        <end position="55"/>
    </location>
</feature>
<dbReference type="CDD" id="cd00009">
    <property type="entry name" value="AAA"/>
    <property type="match status" value="1"/>
</dbReference>
<dbReference type="EMBL" id="CAJPDR010000006">
    <property type="protein sequence ID" value="CAF9904571.1"/>
    <property type="molecule type" value="Genomic_DNA"/>
</dbReference>
<protein>
    <recommendedName>
        <fullName evidence="2">AAA+ ATPase domain-containing protein</fullName>
    </recommendedName>
</protein>
<dbReference type="Pfam" id="PF00004">
    <property type="entry name" value="AAA"/>
    <property type="match status" value="1"/>
</dbReference>
<feature type="region of interest" description="Disordered" evidence="1">
    <location>
        <begin position="686"/>
        <end position="733"/>
    </location>
</feature>
<feature type="region of interest" description="Disordered" evidence="1">
    <location>
        <begin position="1175"/>
        <end position="1204"/>
    </location>
</feature>
<dbReference type="GO" id="GO:0005634">
    <property type="term" value="C:nucleus"/>
    <property type="evidence" value="ECO:0007669"/>
    <property type="project" value="TreeGrafter"/>
</dbReference>
<feature type="region of interest" description="Disordered" evidence="1">
    <location>
        <begin position="1117"/>
        <end position="1147"/>
    </location>
</feature>
<sequence>MAVLMSMANDNGQSVHPLFMPKATAAGRSVETSFDVNDKRRKRQRVESTGREPAVTDLVETNNWMDQLNAAASGTLLGSNATHTSTDDQGESRIGRIVWNLGRRVSNGSDMSVRGRSRNGSDTDSSHHRSADLPSAEEKSRASGPYVPEKTAKTPPKKMLRVRPDGKLGSPKAKAPVPDAKPKRGRKPAKAETAPKTLVASINYGSDAQSRSCVGRKIVNILSGSTSKSSPASSIPKRPPEPPKATHPFFLGGPRRDQCQQGLAPSNDEKAAGAGDRPITPKRKTVSPTKTRVTSKPQGILETSARIFEFGGNTFRSDHARISRFPGAMEPLWPPEGMVHVRQDYDSAETSPPKPHVSHAPKAYRKMKDAEIRIPKEEQILTPYIAAVQAYRSDDEVSRRVHSREWREFRRPLRRILTGRELQQAIRRRIASKLPTPYQDANDRRDEDELGNSRMTQITPHPAVRHVYKEVATSLTAFDNFDCENQDWVHKYAPAYADQVLQAGREVLILRDWLKTLTINSVDFRASDTSKTRDSSISSRRATTKRKRRRAEELDGFVLSSDEEANEMNQVTDSEDRQVTNTILRKSVICSRDAGKSGNGERFTNAVVISGPHGCGKTAAAHAVARELGFEVFEINGGSRRSGRDILDKVGDMTRNHLVKHAHSDQGADAKEEAETMNQLSEKLKQDLDSGRQGTMNSFFKSKGAPKKSPSKTKPELQKRNPKNDRPRKQHSHKQSLILLEEVDVLFDEDKTFWATTLELLVQSKRPIIMTCTDEGLLPLEDMVLYAILRFTPPPPQLATDLLLLVACNEGHLLPRDAVSNLYKSKGSDLRASMTELNFFCQMGIGDTKGGLEWMLIKSPSTNSSDQNGESLRVVSEGTYQTGMGWLNGEHQTYLAERSINQEMDILSEAWYGWGLDVGACAAYILPSATQEGSSQKLALQQLQVLDQVAETLSAADSFPGRIPLNFDMVSIDTAQPELTEKARSNFVEGFGLLQADPVIDQTSVTEAIAFTIKACARRLVHPRDPPFSDETIVDKITENMQDRRSERLNARFYQAAVFEPIARAYKPVLGIPKGPQISTFDGSLSIITEDLAPYVRSIVSYDLRLEEQRRLLSSLFSQPGKNGKRQRTTRASRAALEGGSKAHTRRERWFPNKTDFDSVLQTGGEGWQDIALKQAMAEPSEEGTGLDEGSGKDSIGSAIESDA</sequence>
<reference evidence="3" key="1">
    <citation type="submission" date="2021-03" db="EMBL/GenBank/DDBJ databases">
        <authorList>
            <person name="Tagirdzhanova G."/>
        </authorList>
    </citation>
    <scope>NUCLEOTIDE SEQUENCE</scope>
</reference>
<dbReference type="AlphaFoldDB" id="A0A8H3ECJ4"/>
<evidence type="ECO:0000313" key="4">
    <source>
        <dbReference type="Proteomes" id="UP000664203"/>
    </source>
</evidence>
<dbReference type="InterPro" id="IPR027417">
    <property type="entry name" value="P-loop_NTPase"/>
</dbReference>
<dbReference type="Proteomes" id="UP000664203">
    <property type="component" value="Unassembled WGS sequence"/>
</dbReference>
<feature type="region of interest" description="Disordered" evidence="1">
    <location>
        <begin position="224"/>
        <end position="296"/>
    </location>
</feature>
<organism evidence="3 4">
    <name type="scientific">Alectoria fallacina</name>
    <dbReference type="NCBI Taxonomy" id="1903189"/>
    <lineage>
        <taxon>Eukaryota</taxon>
        <taxon>Fungi</taxon>
        <taxon>Dikarya</taxon>
        <taxon>Ascomycota</taxon>
        <taxon>Pezizomycotina</taxon>
        <taxon>Lecanoromycetes</taxon>
        <taxon>OSLEUM clade</taxon>
        <taxon>Lecanoromycetidae</taxon>
        <taxon>Lecanorales</taxon>
        <taxon>Lecanorineae</taxon>
        <taxon>Parmeliaceae</taxon>
        <taxon>Alectoria</taxon>
    </lineage>
</organism>
<feature type="region of interest" description="Disordered" evidence="1">
    <location>
        <begin position="432"/>
        <end position="454"/>
    </location>
</feature>
<dbReference type="SUPFAM" id="SSF52540">
    <property type="entry name" value="P-loop containing nucleoside triphosphate hydrolases"/>
    <property type="match status" value="1"/>
</dbReference>
<dbReference type="PANTHER" id="PTHR23389">
    <property type="entry name" value="CHROMOSOME TRANSMISSION FIDELITY FACTOR 18"/>
    <property type="match status" value="1"/>
</dbReference>
<feature type="compositionally biased region" description="Polar residues" evidence="1">
    <location>
        <begin position="286"/>
        <end position="296"/>
    </location>
</feature>
<evidence type="ECO:0000259" key="2">
    <source>
        <dbReference type="SMART" id="SM00382"/>
    </source>
</evidence>
<dbReference type="InterPro" id="IPR003959">
    <property type="entry name" value="ATPase_AAA_core"/>
</dbReference>
<feature type="region of interest" description="Disordered" evidence="1">
    <location>
        <begin position="106"/>
        <end position="194"/>
    </location>
</feature>
<feature type="compositionally biased region" description="Low complexity" evidence="1">
    <location>
        <begin position="224"/>
        <end position="236"/>
    </location>
</feature>
<evidence type="ECO:0000256" key="1">
    <source>
        <dbReference type="SAM" id="MobiDB-lite"/>
    </source>
</evidence>
<evidence type="ECO:0000313" key="3">
    <source>
        <dbReference type="EMBL" id="CAF9904571.1"/>
    </source>
</evidence>
<dbReference type="SMART" id="SM00382">
    <property type="entry name" value="AAA"/>
    <property type="match status" value="1"/>
</dbReference>
<gene>
    <name evidence="3" type="ORF">ALECFALPRED_008610</name>
</gene>
<dbReference type="PANTHER" id="PTHR23389:SF21">
    <property type="entry name" value="ATPASE FAMILY AAA DOMAIN-CONTAINING PROTEIN 5"/>
    <property type="match status" value="1"/>
</dbReference>
<dbReference type="Gene3D" id="3.40.50.300">
    <property type="entry name" value="P-loop containing nucleotide triphosphate hydrolases"/>
    <property type="match status" value="1"/>
</dbReference>